<reference evidence="2" key="1">
    <citation type="submission" date="2018-06" db="EMBL/GenBank/DDBJ databases">
        <authorList>
            <person name="Zhirakovskaya E."/>
        </authorList>
    </citation>
    <scope>NUCLEOTIDE SEQUENCE</scope>
</reference>
<organism evidence="2">
    <name type="scientific">hydrothermal vent metagenome</name>
    <dbReference type="NCBI Taxonomy" id="652676"/>
    <lineage>
        <taxon>unclassified sequences</taxon>
        <taxon>metagenomes</taxon>
        <taxon>ecological metagenomes</taxon>
    </lineage>
</organism>
<proteinExistence type="predicted"/>
<dbReference type="AlphaFoldDB" id="A0A3B0XPL6"/>
<keyword evidence="1" id="KW-0472">Membrane</keyword>
<accession>A0A3B0XPL6</accession>
<sequence>MVSALSECVLSFLRVKLMRFYNPVVHFMGVYIVLGIFGGFAAASVDVSLRVLNSLKAQSDQVRYITYLSDCTDLISTQITAGDDAFVLSPSDGSSVAETPLACEYEFTATGSGRFNPILDFTFRDQTQHNLTAVFQIDSVSPDLSFNDIAIKSVNGQQALFISVNTTATDINAISFSVLGLRASDLRKFGGVIDKIKENGLAFADTDGVKNLFP</sequence>
<keyword evidence="1" id="KW-1133">Transmembrane helix</keyword>
<evidence type="ECO:0000256" key="1">
    <source>
        <dbReference type="SAM" id="Phobius"/>
    </source>
</evidence>
<feature type="transmembrane region" description="Helical" evidence="1">
    <location>
        <begin position="20"/>
        <end position="43"/>
    </location>
</feature>
<protein>
    <submittedName>
        <fullName evidence="2">Uncharacterized protein</fullName>
    </submittedName>
</protein>
<feature type="non-terminal residue" evidence="2">
    <location>
        <position position="214"/>
    </location>
</feature>
<keyword evidence="1" id="KW-0812">Transmembrane</keyword>
<evidence type="ECO:0000313" key="2">
    <source>
        <dbReference type="EMBL" id="VAW63829.1"/>
    </source>
</evidence>
<name>A0A3B0XPL6_9ZZZZ</name>
<dbReference type="EMBL" id="UOFG01000213">
    <property type="protein sequence ID" value="VAW63829.1"/>
    <property type="molecule type" value="Genomic_DNA"/>
</dbReference>
<gene>
    <name evidence="2" type="ORF">MNBD_GAMMA11-194</name>
</gene>